<name>A0A5J4UHQ7_9EUKA</name>
<sequence length="169" mass="19692">YEQQISVCYTIGQDSQVYIDESDLLHTSWQRQNNERVVRFIGISDSEHIWNPDTICEQVTNPCETYEAVRSQIQKEQEISGGSQGRVEIRIYYEGKFVSICMNMILKRSKTVNFRVVGREKTELGNKINLYKNDTIRNVRSEYCDGKTEIGDVTCFSITEFFLEFQVVC</sequence>
<feature type="non-terminal residue" evidence="1">
    <location>
        <position position="1"/>
    </location>
</feature>
<proteinExistence type="predicted"/>
<organism evidence="1 2">
    <name type="scientific">Streblomastix strix</name>
    <dbReference type="NCBI Taxonomy" id="222440"/>
    <lineage>
        <taxon>Eukaryota</taxon>
        <taxon>Metamonada</taxon>
        <taxon>Preaxostyla</taxon>
        <taxon>Oxymonadida</taxon>
        <taxon>Streblomastigidae</taxon>
        <taxon>Streblomastix</taxon>
    </lineage>
</organism>
<protein>
    <submittedName>
        <fullName evidence="1">Uncharacterized protein</fullName>
    </submittedName>
</protein>
<dbReference type="EMBL" id="SNRW01016296">
    <property type="protein sequence ID" value="KAA6369510.1"/>
    <property type="molecule type" value="Genomic_DNA"/>
</dbReference>
<gene>
    <name evidence="1" type="ORF">EZS28_034963</name>
</gene>
<evidence type="ECO:0000313" key="2">
    <source>
        <dbReference type="Proteomes" id="UP000324800"/>
    </source>
</evidence>
<dbReference type="AlphaFoldDB" id="A0A5J4UHQ7"/>
<evidence type="ECO:0000313" key="1">
    <source>
        <dbReference type="EMBL" id="KAA6369510.1"/>
    </source>
</evidence>
<dbReference type="Proteomes" id="UP000324800">
    <property type="component" value="Unassembled WGS sequence"/>
</dbReference>
<accession>A0A5J4UHQ7</accession>
<reference evidence="1 2" key="1">
    <citation type="submission" date="2019-03" db="EMBL/GenBank/DDBJ databases">
        <title>Single cell metagenomics reveals metabolic interactions within the superorganism composed of flagellate Streblomastix strix and complex community of Bacteroidetes bacteria on its surface.</title>
        <authorList>
            <person name="Treitli S.C."/>
            <person name="Kolisko M."/>
            <person name="Husnik F."/>
            <person name="Keeling P."/>
            <person name="Hampl V."/>
        </authorList>
    </citation>
    <scope>NUCLEOTIDE SEQUENCE [LARGE SCALE GENOMIC DNA]</scope>
    <source>
        <strain evidence="1">ST1C</strain>
    </source>
</reference>
<comment type="caution">
    <text evidence="1">The sequence shown here is derived from an EMBL/GenBank/DDBJ whole genome shotgun (WGS) entry which is preliminary data.</text>
</comment>